<accession>A0ABT8MZ03</accession>
<comment type="caution">
    <text evidence="1">The sequence shown here is derived from an EMBL/GenBank/DDBJ whole genome shotgun (WGS) entry which is preliminary data.</text>
</comment>
<organism evidence="1 2">
    <name type="scientific">Planococcus shixiaomingii</name>
    <dbReference type="NCBI Taxonomy" id="3058393"/>
    <lineage>
        <taxon>Bacteria</taxon>
        <taxon>Bacillati</taxon>
        <taxon>Bacillota</taxon>
        <taxon>Bacilli</taxon>
        <taxon>Bacillales</taxon>
        <taxon>Caryophanaceae</taxon>
        <taxon>Planococcus</taxon>
    </lineage>
</organism>
<dbReference type="EMBL" id="JAUJWV010000001">
    <property type="protein sequence ID" value="MDN7240843.1"/>
    <property type="molecule type" value="Genomic_DNA"/>
</dbReference>
<gene>
    <name evidence="1" type="ORF">QWY14_03530</name>
</gene>
<protein>
    <submittedName>
        <fullName evidence="1">Uncharacterized protein</fullName>
    </submittedName>
</protein>
<proteinExistence type="predicted"/>
<evidence type="ECO:0000313" key="1">
    <source>
        <dbReference type="EMBL" id="MDN7240843.1"/>
    </source>
</evidence>
<reference evidence="1 2" key="1">
    <citation type="submission" date="2023-06" db="EMBL/GenBank/DDBJ databases">
        <title>Novel species in genus Planococcus.</title>
        <authorList>
            <person name="Ning S."/>
        </authorList>
    </citation>
    <scope>NUCLEOTIDE SEQUENCE [LARGE SCALE GENOMIC DNA]</scope>
    <source>
        <strain evidence="1 2">N028</strain>
    </source>
</reference>
<evidence type="ECO:0000313" key="2">
    <source>
        <dbReference type="Proteomes" id="UP001172055"/>
    </source>
</evidence>
<name>A0ABT8MZ03_9BACL</name>
<dbReference type="Proteomes" id="UP001172055">
    <property type="component" value="Unassembled WGS sequence"/>
</dbReference>
<dbReference type="RefSeq" id="WP_300984516.1">
    <property type="nucleotide sequence ID" value="NZ_CP129236.1"/>
</dbReference>
<keyword evidence="2" id="KW-1185">Reference proteome</keyword>
<sequence length="165" mass="18754">MLAYTYRLDTGIPFDLEEIKELRERKIKVLWCQLAFLFFEKGRALQLKYWPGDLAMKDGYSSFGIADIKQLANQTNQTIDLDGLCILRVDLTDHVKNFVLHNIHKSEGRLSPFFHFEVLDEAGESLCTSQDFGSAILMALTVSDMRLLVADGFDLNFLISLPESG</sequence>